<accession>A0A5B7D563</accession>
<comment type="caution">
    <text evidence="1">The sequence shown here is derived from an EMBL/GenBank/DDBJ whole genome shotgun (WGS) entry which is preliminary data.</text>
</comment>
<dbReference type="Proteomes" id="UP000324222">
    <property type="component" value="Unassembled WGS sequence"/>
</dbReference>
<reference evidence="1 2" key="1">
    <citation type="submission" date="2019-05" db="EMBL/GenBank/DDBJ databases">
        <title>Another draft genome of Portunus trituberculatus and its Hox gene families provides insights of decapod evolution.</title>
        <authorList>
            <person name="Jeong J.-H."/>
            <person name="Song I."/>
            <person name="Kim S."/>
            <person name="Choi T."/>
            <person name="Kim D."/>
            <person name="Ryu S."/>
            <person name="Kim W."/>
        </authorList>
    </citation>
    <scope>NUCLEOTIDE SEQUENCE [LARGE SCALE GENOMIC DNA]</scope>
    <source>
        <tissue evidence="1">Muscle</tissue>
    </source>
</reference>
<dbReference type="AlphaFoldDB" id="A0A5B7D563"/>
<gene>
    <name evidence="1" type="ORF">E2C01_008903</name>
</gene>
<organism evidence="1 2">
    <name type="scientific">Portunus trituberculatus</name>
    <name type="common">Swimming crab</name>
    <name type="synonym">Neptunus trituberculatus</name>
    <dbReference type="NCBI Taxonomy" id="210409"/>
    <lineage>
        <taxon>Eukaryota</taxon>
        <taxon>Metazoa</taxon>
        <taxon>Ecdysozoa</taxon>
        <taxon>Arthropoda</taxon>
        <taxon>Crustacea</taxon>
        <taxon>Multicrustacea</taxon>
        <taxon>Malacostraca</taxon>
        <taxon>Eumalacostraca</taxon>
        <taxon>Eucarida</taxon>
        <taxon>Decapoda</taxon>
        <taxon>Pleocyemata</taxon>
        <taxon>Brachyura</taxon>
        <taxon>Eubrachyura</taxon>
        <taxon>Portunoidea</taxon>
        <taxon>Portunidae</taxon>
        <taxon>Portuninae</taxon>
        <taxon>Portunus</taxon>
    </lineage>
</organism>
<evidence type="ECO:0000313" key="2">
    <source>
        <dbReference type="Proteomes" id="UP000324222"/>
    </source>
</evidence>
<dbReference type="EMBL" id="VSRR010000476">
    <property type="protein sequence ID" value="MPC16086.1"/>
    <property type="molecule type" value="Genomic_DNA"/>
</dbReference>
<keyword evidence="2" id="KW-1185">Reference proteome</keyword>
<sequence>MFISANRTALARVQRRISTRHGLAGVAIKPLSNGSMPPSSTILQGLKNALCRDASINEVSWLICSLGSTVLKKTEVMPEPHTADDRVNSMQRWFLMRGSSGGISMGKQGGA</sequence>
<protein>
    <submittedName>
        <fullName evidence="1">Uncharacterized protein</fullName>
    </submittedName>
</protein>
<proteinExistence type="predicted"/>
<name>A0A5B7D563_PORTR</name>
<evidence type="ECO:0000313" key="1">
    <source>
        <dbReference type="EMBL" id="MPC16086.1"/>
    </source>
</evidence>